<keyword evidence="10" id="KW-1185">Reference proteome</keyword>
<dbReference type="PROSITE" id="PS50893">
    <property type="entry name" value="ABC_TRANSPORTER_2"/>
    <property type="match status" value="1"/>
</dbReference>
<dbReference type="SUPFAM" id="SSF90123">
    <property type="entry name" value="ABC transporter transmembrane region"/>
    <property type="match status" value="1"/>
</dbReference>
<dbReference type="GeneID" id="106470216"/>
<protein>
    <submittedName>
        <fullName evidence="11">ATP-binding cassette sub-family D member 1-like</fullName>
    </submittedName>
</protein>
<dbReference type="SMART" id="SM00382">
    <property type="entry name" value="AAA"/>
    <property type="match status" value="1"/>
</dbReference>
<evidence type="ECO:0000256" key="3">
    <source>
        <dbReference type="ARBA" id="ARBA00022692"/>
    </source>
</evidence>
<gene>
    <name evidence="11" type="primary">LOC106470216</name>
</gene>
<dbReference type="PROSITE" id="PS00211">
    <property type="entry name" value="ABC_TRANSPORTER_1"/>
    <property type="match status" value="1"/>
</dbReference>
<dbReference type="InterPro" id="IPR027417">
    <property type="entry name" value="P-loop_NTPase"/>
</dbReference>
<organism evidence="10 11">
    <name type="scientific">Limulus polyphemus</name>
    <name type="common">Atlantic horseshoe crab</name>
    <dbReference type="NCBI Taxonomy" id="6850"/>
    <lineage>
        <taxon>Eukaryota</taxon>
        <taxon>Metazoa</taxon>
        <taxon>Ecdysozoa</taxon>
        <taxon>Arthropoda</taxon>
        <taxon>Chelicerata</taxon>
        <taxon>Merostomata</taxon>
        <taxon>Xiphosura</taxon>
        <taxon>Limulidae</taxon>
        <taxon>Limulus</taxon>
    </lineage>
</organism>
<dbReference type="InterPro" id="IPR011527">
    <property type="entry name" value="ABC1_TM_dom"/>
</dbReference>
<feature type="region of interest" description="Disordered" evidence="8">
    <location>
        <begin position="775"/>
        <end position="799"/>
    </location>
</feature>
<dbReference type="CDD" id="cd03223">
    <property type="entry name" value="ABCD_peroxisomal_ALDP"/>
    <property type="match status" value="1"/>
</dbReference>
<proteinExistence type="inferred from homology"/>
<dbReference type="PANTHER" id="PTHR11384:SF67">
    <property type="entry name" value="ATP-BINDING CASSETTE SUB-FAMILY D MEMBER 1"/>
    <property type="match status" value="1"/>
</dbReference>
<comment type="similarity">
    <text evidence="1">Belongs to the ABC transporter superfamily. ABCD family. Peroxisomal fatty acyl CoA transporter (TC 3.A.1.203) subfamily.</text>
</comment>
<dbReference type="RefSeq" id="XP_013786213.1">
    <property type="nucleotide sequence ID" value="XM_013930759.2"/>
</dbReference>
<evidence type="ECO:0000259" key="9">
    <source>
        <dbReference type="PROSITE" id="PS50893"/>
    </source>
</evidence>
<feature type="domain" description="ABC transporter" evidence="9">
    <location>
        <begin position="520"/>
        <end position="775"/>
    </location>
</feature>
<dbReference type="PANTHER" id="PTHR11384">
    <property type="entry name" value="ATP-BINDING CASSETTE, SUB-FAMILY D MEMBER"/>
    <property type="match status" value="1"/>
</dbReference>
<keyword evidence="2" id="KW-0813">Transport</keyword>
<evidence type="ECO:0000256" key="6">
    <source>
        <dbReference type="ARBA" id="ARBA00022989"/>
    </source>
</evidence>
<dbReference type="SUPFAM" id="SSF52540">
    <property type="entry name" value="P-loop containing nucleoside triphosphate hydrolases"/>
    <property type="match status" value="1"/>
</dbReference>
<evidence type="ECO:0000256" key="4">
    <source>
        <dbReference type="ARBA" id="ARBA00022741"/>
    </source>
</evidence>
<dbReference type="InterPro" id="IPR003439">
    <property type="entry name" value="ABC_transporter-like_ATP-bd"/>
</dbReference>
<dbReference type="Proteomes" id="UP000694941">
    <property type="component" value="Unplaced"/>
</dbReference>
<evidence type="ECO:0000256" key="1">
    <source>
        <dbReference type="ARBA" id="ARBA00008575"/>
    </source>
</evidence>
<keyword evidence="7" id="KW-0472">Membrane</keyword>
<sequence length="799" mass="90229">MVNSMSKLIHRTAEKANVPPEVITRGMTVAILAVYALRIGYPILCSSLTIVGNKAREAQEKISSTSPIRSLERNQLLTDEDVEQPLKTFEKKSRKDSKSLTIQELTDGLTKQKLHLSPAFNKQFLLQLVKLIRIMIPKVHSVEMGLLGLHTLSLVTRSFLSIYVARLEGHVVKNIVRKDIMKFALQLSKWLLVAIPATFINSLIRFLESQLALAFRTRLVRHAYDLYFKNQTYYRVSNLDGRLENADHCLTDDITTFSQSVAHLYSHITKPFLDVVIINFTLLKMARSMGSFSVAGNVLGGAMVSLTGHILRKLSPKFGKLVAEEEKRKGYLRFIHSRLIANSEEIAFYGGHEVELTMLQRSYRSLARQMNLIFNKRLYYVMLEQFLMKYCWSAVGMIIISLPVLTGKQQTENGDGDKDDGVSTRTQYMTTAKNILIAGADAVERLMSSYKEVTELAGYTSRVSKMFTVFEDVSQGKYQRTLATLNTRESKKSFKVQGLTFINGMPEIKGTVIEREDGILKLEHVPIITPNCDVVVPDLSFTMTKGMHLLITGPNGCGKSSLFRILRGLWPTYAGRLVRPPTGQMFYIPQRPYMSLGTLRDQVIYPDTVKDMKKKGLTDKDLASILAIVNLQSIITREGGWDAIGDWKDILSGGEKQRMGVARLFYHRPQFALLDECTSAVSIDVESKMYQAIKDFDISLLTITHRPSLWQFHTHLLQFDGEGSWHLEPLDTNTRLSLREEKERLEAQLTGVPQMEGRLQELCTLLGEDSVVLRRPSADGTEDSLQEKTPVANTEPLSD</sequence>
<dbReference type="Pfam" id="PF06472">
    <property type="entry name" value="ABC_membrane_2"/>
    <property type="match status" value="1"/>
</dbReference>
<evidence type="ECO:0000313" key="10">
    <source>
        <dbReference type="Proteomes" id="UP000694941"/>
    </source>
</evidence>
<dbReference type="InterPro" id="IPR036640">
    <property type="entry name" value="ABC1_TM_sf"/>
</dbReference>
<reference evidence="11" key="1">
    <citation type="submission" date="2025-08" db="UniProtKB">
        <authorList>
            <consortium name="RefSeq"/>
        </authorList>
    </citation>
    <scope>IDENTIFICATION</scope>
    <source>
        <tissue evidence="11">Muscle</tissue>
    </source>
</reference>
<dbReference type="Pfam" id="PF00005">
    <property type="entry name" value="ABC_tran"/>
    <property type="match status" value="1"/>
</dbReference>
<dbReference type="Gene3D" id="3.40.50.300">
    <property type="entry name" value="P-loop containing nucleotide triphosphate hydrolases"/>
    <property type="match status" value="1"/>
</dbReference>
<evidence type="ECO:0000256" key="5">
    <source>
        <dbReference type="ARBA" id="ARBA00022840"/>
    </source>
</evidence>
<keyword evidence="5" id="KW-0067">ATP-binding</keyword>
<dbReference type="InterPro" id="IPR003593">
    <property type="entry name" value="AAA+_ATPase"/>
</dbReference>
<name>A0ABM1BPK8_LIMPO</name>
<dbReference type="InterPro" id="IPR050835">
    <property type="entry name" value="ABC_transporter_sub-D"/>
</dbReference>
<evidence type="ECO:0000256" key="2">
    <source>
        <dbReference type="ARBA" id="ARBA00022448"/>
    </source>
</evidence>
<keyword evidence="4" id="KW-0547">Nucleotide-binding</keyword>
<keyword evidence="6" id="KW-1133">Transmembrane helix</keyword>
<dbReference type="InterPro" id="IPR017871">
    <property type="entry name" value="ABC_transporter-like_CS"/>
</dbReference>
<evidence type="ECO:0000256" key="8">
    <source>
        <dbReference type="SAM" id="MobiDB-lite"/>
    </source>
</evidence>
<evidence type="ECO:0000256" key="7">
    <source>
        <dbReference type="ARBA" id="ARBA00023136"/>
    </source>
</evidence>
<keyword evidence="3" id="KW-0812">Transmembrane</keyword>
<evidence type="ECO:0000313" key="11">
    <source>
        <dbReference type="RefSeq" id="XP_013786213.1"/>
    </source>
</evidence>
<accession>A0ABM1BPK8</accession>